<keyword evidence="2 13" id="KW-0444">Lipid biosynthesis</keyword>
<feature type="active site" description="Proton acceptor" evidence="13 14">
    <location>
        <position position="188"/>
    </location>
</feature>
<evidence type="ECO:0000313" key="21">
    <source>
        <dbReference type="Proteomes" id="UP000528322"/>
    </source>
</evidence>
<dbReference type="Gene3D" id="1.10.1040.10">
    <property type="entry name" value="N-(1-d-carboxylethyl)-l-norvaline Dehydrogenase, domain 2"/>
    <property type="match status" value="1"/>
</dbReference>
<keyword evidence="13" id="KW-0547">Nucleotide-binding</keyword>
<feature type="binding site" evidence="13">
    <location>
        <position position="48"/>
    </location>
    <ligand>
        <name>NADPH</name>
        <dbReference type="ChEBI" id="CHEBI:57783"/>
    </ligand>
</feature>
<evidence type="ECO:0000256" key="17">
    <source>
        <dbReference type="RuleBase" id="RU000437"/>
    </source>
</evidence>
<evidence type="ECO:0000256" key="2">
    <source>
        <dbReference type="ARBA" id="ARBA00022516"/>
    </source>
</evidence>
<dbReference type="GO" id="GO:0047952">
    <property type="term" value="F:glycerol-3-phosphate dehydrogenase [NAD(P)+] activity"/>
    <property type="evidence" value="ECO:0007669"/>
    <property type="project" value="UniProtKB-UniRule"/>
</dbReference>
<dbReference type="EMBL" id="JACHID010000002">
    <property type="protein sequence ID" value="MBB5021104.1"/>
    <property type="molecule type" value="Genomic_DNA"/>
</dbReference>
<dbReference type="GO" id="GO:0008654">
    <property type="term" value="P:phospholipid biosynthetic process"/>
    <property type="evidence" value="ECO:0007669"/>
    <property type="project" value="UniProtKB-KW"/>
</dbReference>
<dbReference type="Pfam" id="PF07479">
    <property type="entry name" value="NAD_Gly3P_dh_C"/>
    <property type="match status" value="1"/>
</dbReference>
<keyword evidence="8 13" id="KW-1208">Phospholipid metabolism</keyword>
<feature type="binding site" evidence="15">
    <location>
        <begin position="252"/>
        <end position="253"/>
    </location>
    <ligand>
        <name>substrate</name>
    </ligand>
</feature>
<feature type="domain" description="Glycerol-3-phosphate dehydrogenase NAD-dependent C-terminal" evidence="19">
    <location>
        <begin position="177"/>
        <end position="316"/>
    </location>
</feature>
<feature type="binding site" evidence="13">
    <location>
        <position position="188"/>
    </location>
    <ligand>
        <name>sn-glycerol 3-phosphate</name>
        <dbReference type="ChEBI" id="CHEBI:57597"/>
    </ligand>
</feature>
<proteinExistence type="inferred from homology"/>
<dbReference type="SUPFAM" id="SSF48179">
    <property type="entry name" value="6-phosphogluconate dehydrogenase C-terminal domain-like"/>
    <property type="match status" value="1"/>
</dbReference>
<feature type="binding site" evidence="13">
    <location>
        <position position="253"/>
    </location>
    <ligand>
        <name>sn-glycerol 3-phosphate</name>
        <dbReference type="ChEBI" id="CHEBI:57597"/>
    </ligand>
</feature>
<evidence type="ECO:0000256" key="1">
    <source>
        <dbReference type="ARBA" id="ARBA00011009"/>
    </source>
</evidence>
<name>A0A7W8DG84_9BACT</name>
<dbReference type="InterPro" id="IPR036291">
    <property type="entry name" value="NAD(P)-bd_dom_sf"/>
</dbReference>
<comment type="function">
    <text evidence="13">Catalyzes the reduction of the glycolytic intermediate dihydroxyacetone phosphate (DHAP) to sn-glycerol 3-phosphate (G3P), the key precursor for phospholipid synthesis.</text>
</comment>
<comment type="caution">
    <text evidence="20">The sequence shown here is derived from an EMBL/GenBank/DDBJ whole genome shotgun (WGS) entry which is preliminary data.</text>
</comment>
<evidence type="ECO:0000259" key="19">
    <source>
        <dbReference type="Pfam" id="PF07479"/>
    </source>
</evidence>
<keyword evidence="7 13" id="KW-0594">Phospholipid biosynthesis</keyword>
<comment type="pathway">
    <text evidence="13">Membrane lipid metabolism; glycerophospholipid metabolism.</text>
</comment>
<evidence type="ECO:0000256" key="5">
    <source>
        <dbReference type="ARBA" id="ARBA00023027"/>
    </source>
</evidence>
<dbReference type="InterPro" id="IPR011128">
    <property type="entry name" value="G3P_DH_NAD-dep_N"/>
</dbReference>
<dbReference type="GO" id="GO:0005975">
    <property type="term" value="P:carbohydrate metabolic process"/>
    <property type="evidence" value="ECO:0007669"/>
    <property type="project" value="InterPro"/>
</dbReference>
<keyword evidence="4 13" id="KW-0560">Oxidoreductase</keyword>
<comment type="catalytic activity">
    <reaction evidence="9">
        <text>sn-glycerol 3-phosphate + NADP(+) = dihydroxyacetone phosphate + NADPH + H(+)</text>
        <dbReference type="Rhea" id="RHEA:11096"/>
        <dbReference type="ChEBI" id="CHEBI:15378"/>
        <dbReference type="ChEBI" id="CHEBI:57597"/>
        <dbReference type="ChEBI" id="CHEBI:57642"/>
        <dbReference type="ChEBI" id="CHEBI:57783"/>
        <dbReference type="ChEBI" id="CHEBI:58349"/>
        <dbReference type="EC" id="1.1.1.94"/>
    </reaction>
    <physiologicalReaction direction="right-to-left" evidence="9">
        <dbReference type="Rhea" id="RHEA:11098"/>
    </physiologicalReaction>
</comment>
<evidence type="ECO:0000256" key="6">
    <source>
        <dbReference type="ARBA" id="ARBA00023098"/>
    </source>
</evidence>
<evidence type="ECO:0000256" key="9">
    <source>
        <dbReference type="ARBA" id="ARBA00052716"/>
    </source>
</evidence>
<dbReference type="GO" id="GO:0046168">
    <property type="term" value="P:glycerol-3-phosphate catabolic process"/>
    <property type="evidence" value="ECO:0007669"/>
    <property type="project" value="InterPro"/>
</dbReference>
<comment type="catalytic activity">
    <reaction evidence="13">
        <text>sn-glycerol 3-phosphate + NAD(+) = dihydroxyacetone phosphate + NADH + H(+)</text>
        <dbReference type="Rhea" id="RHEA:11092"/>
        <dbReference type="ChEBI" id="CHEBI:15378"/>
        <dbReference type="ChEBI" id="CHEBI:57540"/>
        <dbReference type="ChEBI" id="CHEBI:57597"/>
        <dbReference type="ChEBI" id="CHEBI:57642"/>
        <dbReference type="ChEBI" id="CHEBI:57945"/>
        <dbReference type="EC" id="1.1.1.94"/>
    </reaction>
</comment>
<dbReference type="EC" id="1.1.1.94" evidence="10 13"/>
<dbReference type="FunFam" id="3.40.50.720:FF:000019">
    <property type="entry name" value="Glycerol-3-phosphate dehydrogenase [NAD(P)+]"/>
    <property type="match status" value="1"/>
</dbReference>
<dbReference type="Gene3D" id="3.40.50.720">
    <property type="entry name" value="NAD(P)-binding Rossmann-like Domain"/>
    <property type="match status" value="1"/>
</dbReference>
<dbReference type="InterPro" id="IPR008927">
    <property type="entry name" value="6-PGluconate_DH-like_C_sf"/>
</dbReference>
<feature type="binding site" evidence="16">
    <location>
        <position position="137"/>
    </location>
    <ligand>
        <name>NAD(+)</name>
        <dbReference type="ChEBI" id="CHEBI:57540"/>
    </ligand>
</feature>
<evidence type="ECO:0000313" key="20">
    <source>
        <dbReference type="EMBL" id="MBB5021104.1"/>
    </source>
</evidence>
<feature type="binding site" evidence="13">
    <location>
        <position position="252"/>
    </location>
    <ligand>
        <name>sn-glycerol 3-phosphate</name>
        <dbReference type="ChEBI" id="CHEBI:57597"/>
    </ligand>
</feature>
<evidence type="ECO:0000256" key="14">
    <source>
        <dbReference type="PIRSR" id="PIRSR000114-1"/>
    </source>
</evidence>
<feature type="binding site" evidence="15">
    <location>
        <position position="104"/>
    </location>
    <ligand>
        <name>substrate</name>
    </ligand>
</feature>
<evidence type="ECO:0000256" key="4">
    <source>
        <dbReference type="ARBA" id="ARBA00023002"/>
    </source>
</evidence>
<dbReference type="UniPathway" id="UPA00940"/>
<organism evidence="20 21">
    <name type="scientific">Desulfurispira natronophila</name>
    <dbReference type="NCBI Taxonomy" id="682562"/>
    <lineage>
        <taxon>Bacteria</taxon>
        <taxon>Pseudomonadati</taxon>
        <taxon>Chrysiogenota</taxon>
        <taxon>Chrysiogenia</taxon>
        <taxon>Chrysiogenales</taxon>
        <taxon>Chrysiogenaceae</taxon>
        <taxon>Desulfurispira</taxon>
    </lineage>
</organism>
<accession>A0A7W8DG84</accession>
<evidence type="ECO:0000256" key="16">
    <source>
        <dbReference type="PIRSR" id="PIRSR000114-3"/>
    </source>
</evidence>
<evidence type="ECO:0000256" key="12">
    <source>
        <dbReference type="ARBA" id="ARBA00080511"/>
    </source>
</evidence>
<dbReference type="NCBIfam" id="NF000942">
    <property type="entry name" value="PRK00094.1-4"/>
    <property type="match status" value="1"/>
</dbReference>
<feature type="binding site" evidence="13">
    <location>
        <position position="241"/>
    </location>
    <ligand>
        <name>sn-glycerol 3-phosphate</name>
        <dbReference type="ChEBI" id="CHEBI:57597"/>
    </ligand>
</feature>
<evidence type="ECO:0000256" key="10">
    <source>
        <dbReference type="ARBA" id="ARBA00066687"/>
    </source>
</evidence>
<keyword evidence="3 13" id="KW-0521">NADP</keyword>
<gene>
    <name evidence="13" type="primary">gpsA</name>
    <name evidence="20" type="ORF">HNR37_000410</name>
</gene>
<comment type="caution">
    <text evidence="13">Lacks conserved residue(s) required for the propagation of feature annotation.</text>
</comment>
<dbReference type="AlphaFoldDB" id="A0A7W8DG84"/>
<dbReference type="HAMAP" id="MF_00394">
    <property type="entry name" value="NAD_Glyc3P_dehydrog"/>
    <property type="match status" value="1"/>
</dbReference>
<evidence type="ECO:0000256" key="3">
    <source>
        <dbReference type="ARBA" id="ARBA00022857"/>
    </source>
</evidence>
<keyword evidence="13" id="KW-0963">Cytoplasm</keyword>
<reference evidence="20 21" key="1">
    <citation type="submission" date="2020-08" db="EMBL/GenBank/DDBJ databases">
        <title>Genomic Encyclopedia of Type Strains, Phase IV (KMG-IV): sequencing the most valuable type-strain genomes for metagenomic binning, comparative biology and taxonomic classification.</title>
        <authorList>
            <person name="Goeker M."/>
        </authorList>
    </citation>
    <scope>NUCLEOTIDE SEQUENCE [LARGE SCALE GENOMIC DNA]</scope>
    <source>
        <strain evidence="20 21">DSM 22071</strain>
    </source>
</reference>
<feature type="binding site" evidence="13">
    <location>
        <position position="278"/>
    </location>
    <ligand>
        <name>NADPH</name>
        <dbReference type="ChEBI" id="CHEBI:57783"/>
    </ligand>
</feature>
<protein>
    <recommendedName>
        <fullName evidence="11 13">Glycerol-3-phosphate dehydrogenase [NAD(P)+]</fullName>
        <ecNumber evidence="10 13">1.1.1.94</ecNumber>
    </recommendedName>
    <alternativeName>
        <fullName evidence="13">NAD(P)(+)-dependent glycerol-3-phosphate dehydrogenase</fullName>
    </alternativeName>
    <alternativeName>
        <fullName evidence="12 13">NAD(P)H-dependent dihydroxyacetone-phosphate reductase</fullName>
    </alternativeName>
</protein>
<dbReference type="GO" id="GO:0046167">
    <property type="term" value="P:glycerol-3-phosphate biosynthetic process"/>
    <property type="evidence" value="ECO:0007669"/>
    <property type="project" value="UniProtKB-UniRule"/>
</dbReference>
<dbReference type="Proteomes" id="UP000528322">
    <property type="component" value="Unassembled WGS sequence"/>
</dbReference>
<keyword evidence="21" id="KW-1185">Reference proteome</keyword>
<comment type="subcellular location">
    <subcellularLocation>
        <location evidence="13">Cytoplasm</location>
    </subcellularLocation>
</comment>
<evidence type="ECO:0000256" key="8">
    <source>
        <dbReference type="ARBA" id="ARBA00023264"/>
    </source>
</evidence>
<evidence type="ECO:0000256" key="11">
    <source>
        <dbReference type="ARBA" id="ARBA00069372"/>
    </source>
</evidence>
<evidence type="ECO:0000256" key="13">
    <source>
        <dbReference type="HAMAP-Rule" id="MF_00394"/>
    </source>
</evidence>
<evidence type="ECO:0000259" key="18">
    <source>
        <dbReference type="Pfam" id="PF01210"/>
    </source>
</evidence>
<evidence type="ECO:0000256" key="7">
    <source>
        <dbReference type="ARBA" id="ARBA00023209"/>
    </source>
</evidence>
<dbReference type="Pfam" id="PF01210">
    <property type="entry name" value="NAD_Gly3P_dh_N"/>
    <property type="match status" value="1"/>
</dbReference>
<feature type="binding site" evidence="16">
    <location>
        <begin position="7"/>
        <end position="12"/>
    </location>
    <ligand>
        <name>NAD(+)</name>
        <dbReference type="ChEBI" id="CHEBI:57540"/>
    </ligand>
</feature>
<evidence type="ECO:0000256" key="15">
    <source>
        <dbReference type="PIRSR" id="PIRSR000114-2"/>
    </source>
</evidence>
<feature type="binding site" evidence="13">
    <location>
        <position position="135"/>
    </location>
    <ligand>
        <name>sn-glycerol 3-phosphate</name>
        <dbReference type="ChEBI" id="CHEBI:57597"/>
    </ligand>
</feature>
<feature type="binding site" evidence="13">
    <location>
        <position position="137"/>
    </location>
    <ligand>
        <name>NADPH</name>
        <dbReference type="ChEBI" id="CHEBI:57783"/>
    </ligand>
</feature>
<feature type="binding site" evidence="13">
    <location>
        <position position="133"/>
    </location>
    <ligand>
        <name>sn-glycerol 3-phosphate</name>
        <dbReference type="ChEBI" id="CHEBI:57597"/>
    </ligand>
</feature>
<dbReference type="InterPro" id="IPR013328">
    <property type="entry name" value="6PGD_dom2"/>
</dbReference>
<dbReference type="RefSeq" id="WP_183729163.1">
    <property type="nucleotide sequence ID" value="NZ_JACHID010000002.1"/>
</dbReference>
<dbReference type="NCBIfam" id="NF000940">
    <property type="entry name" value="PRK00094.1-2"/>
    <property type="match status" value="1"/>
</dbReference>
<dbReference type="InterPro" id="IPR006168">
    <property type="entry name" value="G3P_DH_NAD-dep"/>
</dbReference>
<feature type="binding site" evidence="13">
    <location>
        <position position="104"/>
    </location>
    <ligand>
        <name>sn-glycerol 3-phosphate</name>
        <dbReference type="ChEBI" id="CHEBI:57597"/>
    </ligand>
</feature>
<dbReference type="PANTHER" id="PTHR11728">
    <property type="entry name" value="GLYCEROL-3-PHOSPHATE DEHYDROGENASE"/>
    <property type="match status" value="1"/>
</dbReference>
<dbReference type="PANTHER" id="PTHR11728:SF1">
    <property type="entry name" value="GLYCEROL-3-PHOSPHATE DEHYDROGENASE [NAD(+)] 2, CHLOROPLASTIC"/>
    <property type="match status" value="1"/>
</dbReference>
<dbReference type="SUPFAM" id="SSF51735">
    <property type="entry name" value="NAD(P)-binding Rossmann-fold domains"/>
    <property type="match status" value="1"/>
</dbReference>
<sequence length="332" mass="35775">MKCAVIGAGSWGTALAHHLASTGREVLIFAREPEVAEEINLHRRNSLYLPDIELLPMEATTDYERLFSPFEIYVWAVPTQKSRPLLSTIYRNIDLATPMVIASKGIENNSLMLLHQLFAEILGPHANLAVLSGPSFAKEVVQAAPTAVTIASTKPRTGAGVQAIFSNDTFRAYTSSDLTGVELCGAVKNVIAIASGICSEMGLGCNATAALITRGLAEITRLVVKCGGEEQTTSGLAGVGDLLLTCTGGLSRNRMVGQRLARGEKLAEIVESMAMVAEGVQTTQSTWELAQKLDVDMPITAELYQVLFAGKPVEQGIHDLMTRRLKSERWFS</sequence>
<feature type="binding site" evidence="13">
    <location>
        <position position="276"/>
    </location>
    <ligand>
        <name>NADPH</name>
        <dbReference type="ChEBI" id="CHEBI:57783"/>
    </ligand>
</feature>
<dbReference type="GO" id="GO:0005829">
    <property type="term" value="C:cytosol"/>
    <property type="evidence" value="ECO:0007669"/>
    <property type="project" value="TreeGrafter"/>
</dbReference>
<feature type="binding site" evidence="13">
    <location>
        <position position="251"/>
    </location>
    <ligand>
        <name>sn-glycerol 3-phosphate</name>
        <dbReference type="ChEBI" id="CHEBI:57597"/>
    </ligand>
</feature>
<keyword evidence="5 13" id="KW-0520">NAD</keyword>
<feature type="binding site" evidence="13">
    <location>
        <position position="104"/>
    </location>
    <ligand>
        <name>NADPH</name>
        <dbReference type="ChEBI" id="CHEBI:57783"/>
    </ligand>
</feature>
<feature type="binding site" evidence="13">
    <location>
        <position position="252"/>
    </location>
    <ligand>
        <name>NADPH</name>
        <dbReference type="ChEBI" id="CHEBI:57783"/>
    </ligand>
</feature>
<comment type="similarity">
    <text evidence="1 13 17">Belongs to the NAD-dependent glycerol-3-phosphate dehydrogenase family.</text>
</comment>
<dbReference type="InterPro" id="IPR006109">
    <property type="entry name" value="G3P_DH_NAD-dep_C"/>
</dbReference>
<dbReference type="FunFam" id="1.10.1040.10:FF:000001">
    <property type="entry name" value="Glycerol-3-phosphate dehydrogenase [NAD(P)+]"/>
    <property type="match status" value="1"/>
</dbReference>
<dbReference type="GO" id="GO:0051287">
    <property type="term" value="F:NAD binding"/>
    <property type="evidence" value="ECO:0007669"/>
    <property type="project" value="InterPro"/>
</dbReference>
<feature type="binding site" evidence="13">
    <location>
        <position position="11"/>
    </location>
    <ligand>
        <name>NADPH</name>
        <dbReference type="ChEBI" id="CHEBI:57783"/>
    </ligand>
</feature>
<feature type="binding site" evidence="16">
    <location>
        <position position="252"/>
    </location>
    <ligand>
        <name>NAD(+)</name>
        <dbReference type="ChEBI" id="CHEBI:57540"/>
    </ligand>
</feature>
<dbReference type="PRINTS" id="PR00077">
    <property type="entry name" value="GPDHDRGNASE"/>
</dbReference>
<dbReference type="GO" id="GO:0006650">
    <property type="term" value="P:glycerophospholipid metabolic process"/>
    <property type="evidence" value="ECO:0007669"/>
    <property type="project" value="UniProtKB-UniRule"/>
</dbReference>
<feature type="binding site" evidence="13">
    <location>
        <position position="10"/>
    </location>
    <ligand>
        <name>NADPH</name>
        <dbReference type="ChEBI" id="CHEBI:57783"/>
    </ligand>
</feature>
<dbReference type="PIRSF" id="PIRSF000114">
    <property type="entry name" value="Glycerol-3-P_dh"/>
    <property type="match status" value="1"/>
</dbReference>
<feature type="domain" description="Glycerol-3-phosphate dehydrogenase NAD-dependent N-terminal" evidence="18">
    <location>
        <begin position="2"/>
        <end position="155"/>
    </location>
</feature>
<keyword evidence="6 13" id="KW-0443">Lipid metabolism</keyword>
<feature type="binding site" evidence="13">
    <location>
        <position position="31"/>
    </location>
    <ligand>
        <name>NADPH</name>
        <dbReference type="ChEBI" id="CHEBI:57783"/>
    </ligand>
</feature>